<dbReference type="AlphaFoldDB" id="A0A292YEN5"/>
<protein>
    <recommendedName>
        <fullName evidence="3">ATP-grasp domain-containing protein</fullName>
    </recommendedName>
</protein>
<proteinExistence type="predicted"/>
<comment type="caution">
    <text evidence="1">The sequence shown here is derived from an EMBL/GenBank/DDBJ whole genome shotgun (WGS) entry which is preliminary data.</text>
</comment>
<gene>
    <name evidence="1" type="ORF">EFBL_3483</name>
</gene>
<dbReference type="EMBL" id="BDUF01000109">
    <property type="protein sequence ID" value="GAX91792.1"/>
    <property type="molecule type" value="Genomic_DNA"/>
</dbReference>
<keyword evidence="2" id="KW-1185">Reference proteome</keyword>
<evidence type="ECO:0000313" key="2">
    <source>
        <dbReference type="Proteomes" id="UP000217785"/>
    </source>
</evidence>
<sequence length="457" mass="52082">MKRVPVTITSVSSEHAGDLFLAKNLCNELGILPGRHVIQCGGISRSVRVLFPMNERPSVCAFSPDVMESLALFEGAKLLLYTDGEKLRLGPVLGILANIRVKDGGIDGQQAPVFKHLLTLATEERMYAYLFSPQELVSDKLRGYVLKKTNEKMTWEIRDVPFPDVVYDQIITRKFENTPFVKTMKEKLIAKLGSAYFNPGYFDKVQVHDWLNSSDETKVYLPATIQHVDLKKTEPFLKKHNPVYFKPVNGTKGLGIIKLVRLIDGRYMYQVRGKNGIQFHGIKKSTRHVLNRLDRRLKRRPFIVQEGLQLKTYEGRPFDIRVLMQKDHTGKWRRTKMYCRVAQEGDFISNLSTGGDAVSVPNVLQKICTNQEEIRSYKKKIDKLVKLVPVVLEKASGMQLGELGLDIGIDAKGWVWLIEVNSKPWKKPFTEQGSMKLVVKSFRRPLLYGKYLAGITQ</sequence>
<dbReference type="InterPro" id="IPR026838">
    <property type="entry name" value="YheC/D"/>
</dbReference>
<name>A0A292YEN5_9BACL</name>
<reference evidence="2" key="1">
    <citation type="submission" date="2017-07" db="EMBL/GenBank/DDBJ databases">
        <title>Draft genome sequence of Effusibacillus lacus strain skLN1.</title>
        <authorList>
            <person name="Watanabe M."/>
            <person name="Kojima H."/>
            <person name="Fukui M."/>
        </authorList>
    </citation>
    <scope>NUCLEOTIDE SEQUENCE [LARGE SCALE GENOMIC DNA]</scope>
    <source>
        <strain evidence="2">skLN1</strain>
    </source>
</reference>
<accession>A0A292YEN5</accession>
<dbReference type="Pfam" id="PF14398">
    <property type="entry name" value="ATPgrasp_YheCD"/>
    <property type="match status" value="1"/>
</dbReference>
<dbReference type="Proteomes" id="UP000217785">
    <property type="component" value="Unassembled WGS sequence"/>
</dbReference>
<organism evidence="1 2">
    <name type="scientific">Effusibacillus lacus</name>
    <dbReference type="NCBI Taxonomy" id="1348429"/>
    <lineage>
        <taxon>Bacteria</taxon>
        <taxon>Bacillati</taxon>
        <taxon>Bacillota</taxon>
        <taxon>Bacilli</taxon>
        <taxon>Bacillales</taxon>
        <taxon>Alicyclobacillaceae</taxon>
        <taxon>Effusibacillus</taxon>
    </lineage>
</organism>
<dbReference type="RefSeq" id="WP_096183918.1">
    <property type="nucleotide sequence ID" value="NZ_BDUF01000109.1"/>
</dbReference>
<dbReference type="Gene3D" id="3.30.470.20">
    <property type="entry name" value="ATP-grasp fold, B domain"/>
    <property type="match status" value="1"/>
</dbReference>
<evidence type="ECO:0008006" key="3">
    <source>
        <dbReference type="Google" id="ProtNLM"/>
    </source>
</evidence>
<dbReference type="OrthoDB" id="7869153at2"/>
<dbReference type="SUPFAM" id="SSF56059">
    <property type="entry name" value="Glutathione synthetase ATP-binding domain-like"/>
    <property type="match status" value="1"/>
</dbReference>
<evidence type="ECO:0000313" key="1">
    <source>
        <dbReference type="EMBL" id="GAX91792.1"/>
    </source>
</evidence>